<dbReference type="EMBL" id="FNHQ01000007">
    <property type="protein sequence ID" value="SDM46122.1"/>
    <property type="molecule type" value="Genomic_DNA"/>
</dbReference>
<evidence type="ECO:0008006" key="4">
    <source>
        <dbReference type="Google" id="ProtNLM"/>
    </source>
</evidence>
<keyword evidence="3" id="KW-1185">Reference proteome</keyword>
<gene>
    <name evidence="2" type="ORF">SAMN05660299_00915</name>
</gene>
<accession>A0A1G9TET5</accession>
<dbReference type="RefSeq" id="WP_245675082.1">
    <property type="nucleotide sequence ID" value="NZ_FNHQ01000007.1"/>
</dbReference>
<proteinExistence type="predicted"/>
<evidence type="ECO:0000313" key="2">
    <source>
        <dbReference type="EMBL" id="SDM46122.1"/>
    </source>
</evidence>
<evidence type="ECO:0000256" key="1">
    <source>
        <dbReference type="SAM" id="SignalP"/>
    </source>
</evidence>
<dbReference type="STRING" id="349095.SAMN05660299_00915"/>
<dbReference type="Proteomes" id="UP000199309">
    <property type="component" value="Unassembled WGS sequence"/>
</dbReference>
<organism evidence="2 3">
    <name type="scientific">Megasphaera paucivorans</name>
    <dbReference type="NCBI Taxonomy" id="349095"/>
    <lineage>
        <taxon>Bacteria</taxon>
        <taxon>Bacillati</taxon>
        <taxon>Bacillota</taxon>
        <taxon>Negativicutes</taxon>
        <taxon>Veillonellales</taxon>
        <taxon>Veillonellaceae</taxon>
        <taxon>Megasphaera</taxon>
    </lineage>
</organism>
<name>A0A1G9TET5_9FIRM</name>
<feature type="signal peptide" evidence="1">
    <location>
        <begin position="1"/>
        <end position="21"/>
    </location>
</feature>
<keyword evidence="1" id="KW-0732">Signal</keyword>
<evidence type="ECO:0000313" key="3">
    <source>
        <dbReference type="Proteomes" id="UP000199309"/>
    </source>
</evidence>
<reference evidence="2 3" key="1">
    <citation type="submission" date="2016-10" db="EMBL/GenBank/DDBJ databases">
        <authorList>
            <person name="de Groot N.N."/>
        </authorList>
    </citation>
    <scope>NUCLEOTIDE SEQUENCE [LARGE SCALE GENOMIC DNA]</scope>
    <source>
        <strain evidence="2 3">DSM 16981</strain>
    </source>
</reference>
<feature type="chain" id="PRO_5011438566" description="Acylphosphatase" evidence="1">
    <location>
        <begin position="22"/>
        <end position="430"/>
    </location>
</feature>
<protein>
    <recommendedName>
        <fullName evidence="4">Acylphosphatase</fullName>
    </recommendedName>
</protein>
<sequence>MIRSYLLAGLVFLMGAGNALAAPVTHVTVQLTSAEAPIPLLVQKRIAASIQTVGNHVFLDKDDAEINASADSYKRVVDDIINRVLIGYTVDDINISAGPDTIMAVRVRPWGDTIHTVNVTVDYGSLPSMGVQMAAGDLHDIQPMVENLLIGLPVDSLDWANGVVKSVLENELIGMLPEFYPHIVITPGIHTEVQIYLMPQLPVIRNVNVILDAENLPKVIFLNTRKNIEQKYAGLEGLPITFVRRHERDILTDLQKTIAKQWVIKQYKLRVIPTVAIGENLEIHLKSETDFYDIQAGAYIDMNRNDKYHNRNISDEHTVIMAHVGRKVGQHHEFFTEVEFKPSSVKWDFIPGYFYRWGKTTTLGYQFETEDTSNHLWLKQNLGSRWGIRYDRDLTNRDNEFGLSYKLHEYVSLEYIVSDHDRWLRVIGYL</sequence>
<dbReference type="AlphaFoldDB" id="A0A1G9TET5"/>